<comment type="caution">
    <text evidence="1">The sequence shown here is derived from an EMBL/GenBank/DDBJ whole genome shotgun (WGS) entry which is preliminary data.</text>
</comment>
<keyword evidence="2" id="KW-1185">Reference proteome</keyword>
<sequence length="109" mass="12533">MDKLRSEGFEHHTKLGLLFTKYDAISLVSRFSRVLLMDCTYKTNTVAFAFLAAETEKYYLWTLEGFKASIVVQPVAIMTDRDLGLMNAVARVFPGNRNLLCRWHINKNV</sequence>
<gene>
    <name evidence="1" type="ORF">PsorP6_016063</name>
</gene>
<reference evidence="1 2" key="1">
    <citation type="journal article" date="2022" name="bioRxiv">
        <title>The genome of the oomycete Peronosclerospora sorghi, a cosmopolitan pathogen of maize and sorghum, is inflated with dispersed pseudogenes.</title>
        <authorList>
            <person name="Fletcher K."/>
            <person name="Martin F."/>
            <person name="Isakeit T."/>
            <person name="Cavanaugh K."/>
            <person name="Magill C."/>
            <person name="Michelmore R."/>
        </authorList>
    </citation>
    <scope>NUCLEOTIDE SEQUENCE [LARGE SCALE GENOMIC DNA]</scope>
    <source>
        <strain evidence="1">P6</strain>
    </source>
</reference>
<organism evidence="1 2">
    <name type="scientific">Peronosclerospora sorghi</name>
    <dbReference type="NCBI Taxonomy" id="230839"/>
    <lineage>
        <taxon>Eukaryota</taxon>
        <taxon>Sar</taxon>
        <taxon>Stramenopiles</taxon>
        <taxon>Oomycota</taxon>
        <taxon>Peronosporomycetes</taxon>
        <taxon>Peronosporales</taxon>
        <taxon>Peronosporaceae</taxon>
        <taxon>Peronosclerospora</taxon>
    </lineage>
</organism>
<name>A0ACC0WPR2_9STRA</name>
<protein>
    <submittedName>
        <fullName evidence="1">Uncharacterized protein</fullName>
    </submittedName>
</protein>
<accession>A0ACC0WPR2</accession>
<dbReference type="EMBL" id="CM047589">
    <property type="protein sequence ID" value="KAI9920306.1"/>
    <property type="molecule type" value="Genomic_DNA"/>
</dbReference>
<evidence type="ECO:0000313" key="2">
    <source>
        <dbReference type="Proteomes" id="UP001163321"/>
    </source>
</evidence>
<proteinExistence type="predicted"/>
<evidence type="ECO:0000313" key="1">
    <source>
        <dbReference type="EMBL" id="KAI9920306.1"/>
    </source>
</evidence>
<dbReference type="Proteomes" id="UP001163321">
    <property type="component" value="Chromosome 10"/>
</dbReference>